<protein>
    <submittedName>
        <fullName evidence="3">MerR-like DNA binding protein</fullName>
    </submittedName>
</protein>
<evidence type="ECO:0000313" key="4">
    <source>
        <dbReference type="Proteomes" id="UP000237846"/>
    </source>
</evidence>
<dbReference type="PROSITE" id="PS50937">
    <property type="entry name" value="HTH_MERR_2"/>
    <property type="match status" value="1"/>
</dbReference>
<dbReference type="PANTHER" id="PTHR30204">
    <property type="entry name" value="REDOX-CYCLING DRUG-SENSING TRANSCRIPTIONAL ACTIVATOR SOXR"/>
    <property type="match status" value="1"/>
</dbReference>
<dbReference type="PRINTS" id="PR00040">
    <property type="entry name" value="HTHMERR"/>
</dbReference>
<sequence length="219" mass="24302">MLISELSERADVSIATIKYYIREGLLPKGTSTSPTRAEYGEQHLQRLRLIRALVDVGALPLAGVRAILNAVDDDSVNLHYLLGTAAYALEPRPERPVGDPEWDRAERTTDELLAEFGWKVTEHAPARLKLTRTLATLDRLGWHIDPGLLRAYADSAARIVRHEFGTVDFDRPRAEVVEYAVAMTVLMENAMTALHRLAQEDMSGRVLDTAGQAPDAPHV</sequence>
<reference evidence="3 4" key="1">
    <citation type="submission" date="2018-03" db="EMBL/GenBank/DDBJ databases">
        <title>Genomic Encyclopedia of Archaeal and Bacterial Type Strains, Phase II (KMG-II): from individual species to whole genera.</title>
        <authorList>
            <person name="Goeker M."/>
        </authorList>
    </citation>
    <scope>NUCLEOTIDE SEQUENCE [LARGE SCALE GENOMIC DNA]</scope>
    <source>
        <strain evidence="3 4">DSM 45601</strain>
    </source>
</reference>
<dbReference type="GO" id="GO:0003700">
    <property type="term" value="F:DNA-binding transcription factor activity"/>
    <property type="evidence" value="ECO:0007669"/>
    <property type="project" value="InterPro"/>
</dbReference>
<dbReference type="SMART" id="SM00422">
    <property type="entry name" value="HTH_MERR"/>
    <property type="match status" value="1"/>
</dbReference>
<evidence type="ECO:0000259" key="2">
    <source>
        <dbReference type="PROSITE" id="PS50937"/>
    </source>
</evidence>
<dbReference type="InterPro" id="IPR047057">
    <property type="entry name" value="MerR_fam"/>
</dbReference>
<dbReference type="Pfam" id="PF13411">
    <property type="entry name" value="MerR_1"/>
    <property type="match status" value="1"/>
</dbReference>
<accession>A0A2T0PVV0</accession>
<dbReference type="InterPro" id="IPR009061">
    <property type="entry name" value="DNA-bd_dom_put_sf"/>
</dbReference>
<evidence type="ECO:0000313" key="3">
    <source>
        <dbReference type="EMBL" id="PRX95666.1"/>
    </source>
</evidence>
<evidence type="ECO:0000256" key="1">
    <source>
        <dbReference type="ARBA" id="ARBA00023125"/>
    </source>
</evidence>
<name>A0A2T0PVV0_9ACTN</name>
<dbReference type="GO" id="GO:0003677">
    <property type="term" value="F:DNA binding"/>
    <property type="evidence" value="ECO:0007669"/>
    <property type="project" value="UniProtKB-KW"/>
</dbReference>
<dbReference type="Gene3D" id="1.10.1660.10">
    <property type="match status" value="1"/>
</dbReference>
<dbReference type="InterPro" id="IPR000551">
    <property type="entry name" value="MerR-type_HTH_dom"/>
</dbReference>
<comment type="caution">
    <text evidence="3">The sequence shown here is derived from an EMBL/GenBank/DDBJ whole genome shotgun (WGS) entry which is preliminary data.</text>
</comment>
<proteinExistence type="predicted"/>
<gene>
    <name evidence="3" type="ORF">CLV72_109275</name>
</gene>
<dbReference type="SUPFAM" id="SSF46955">
    <property type="entry name" value="Putative DNA-binding domain"/>
    <property type="match status" value="1"/>
</dbReference>
<dbReference type="PANTHER" id="PTHR30204:SF98">
    <property type="entry name" value="HTH-TYPE TRANSCRIPTIONAL REGULATOR ADHR"/>
    <property type="match status" value="1"/>
</dbReference>
<keyword evidence="4" id="KW-1185">Reference proteome</keyword>
<keyword evidence="1" id="KW-0238">DNA-binding</keyword>
<dbReference type="RefSeq" id="WP_170141132.1">
    <property type="nucleotide sequence ID" value="NZ_PVZC01000009.1"/>
</dbReference>
<organism evidence="3 4">
    <name type="scientific">Allonocardiopsis opalescens</name>
    <dbReference type="NCBI Taxonomy" id="1144618"/>
    <lineage>
        <taxon>Bacteria</taxon>
        <taxon>Bacillati</taxon>
        <taxon>Actinomycetota</taxon>
        <taxon>Actinomycetes</taxon>
        <taxon>Streptosporangiales</taxon>
        <taxon>Allonocardiopsis</taxon>
    </lineage>
</organism>
<feature type="domain" description="HTH merR-type" evidence="2">
    <location>
        <begin position="1"/>
        <end position="70"/>
    </location>
</feature>
<dbReference type="EMBL" id="PVZC01000009">
    <property type="protein sequence ID" value="PRX95666.1"/>
    <property type="molecule type" value="Genomic_DNA"/>
</dbReference>
<dbReference type="AlphaFoldDB" id="A0A2T0PVV0"/>
<dbReference type="Proteomes" id="UP000237846">
    <property type="component" value="Unassembled WGS sequence"/>
</dbReference>